<evidence type="ECO:0000313" key="1">
    <source>
        <dbReference type="EMBL" id="CAB0039156.1"/>
    </source>
</evidence>
<organism evidence="1 2">
    <name type="scientific">Trichogramma brassicae</name>
    <dbReference type="NCBI Taxonomy" id="86971"/>
    <lineage>
        <taxon>Eukaryota</taxon>
        <taxon>Metazoa</taxon>
        <taxon>Ecdysozoa</taxon>
        <taxon>Arthropoda</taxon>
        <taxon>Hexapoda</taxon>
        <taxon>Insecta</taxon>
        <taxon>Pterygota</taxon>
        <taxon>Neoptera</taxon>
        <taxon>Endopterygota</taxon>
        <taxon>Hymenoptera</taxon>
        <taxon>Apocrita</taxon>
        <taxon>Proctotrupomorpha</taxon>
        <taxon>Chalcidoidea</taxon>
        <taxon>Trichogrammatidae</taxon>
        <taxon>Trichogramma</taxon>
    </lineage>
</organism>
<gene>
    <name evidence="1" type="ORF">TBRA_LOCUS10914</name>
</gene>
<dbReference type="Proteomes" id="UP000479190">
    <property type="component" value="Unassembled WGS sequence"/>
</dbReference>
<evidence type="ECO:0000313" key="2">
    <source>
        <dbReference type="Proteomes" id="UP000479190"/>
    </source>
</evidence>
<sequence length="165" mass="18425">MERAWCAARVASTHTRYSLPPNALDTHNTLHSRLSCTTTRLVLAHYSNTPIPLSTKTVQKMRARVDLALLATKVQLILFYDPHSLTSHMSPGTGRSRSHVVLHSREATLVPATIVAAHSHENFELDASMTRRLRASTFAYSATLQKNKFLQCLCAKDFINIRTVA</sequence>
<proteinExistence type="predicted"/>
<protein>
    <submittedName>
        <fullName evidence="1">Uncharacterized protein</fullName>
    </submittedName>
</protein>
<accession>A0A6H5IQN5</accession>
<keyword evidence="2" id="KW-1185">Reference proteome</keyword>
<dbReference type="EMBL" id="CADCXV010000941">
    <property type="protein sequence ID" value="CAB0039156.1"/>
    <property type="molecule type" value="Genomic_DNA"/>
</dbReference>
<name>A0A6H5IQN5_9HYME</name>
<dbReference type="AlphaFoldDB" id="A0A6H5IQN5"/>
<reference evidence="1 2" key="1">
    <citation type="submission" date="2020-02" db="EMBL/GenBank/DDBJ databases">
        <authorList>
            <person name="Ferguson B K."/>
        </authorList>
    </citation>
    <scope>NUCLEOTIDE SEQUENCE [LARGE SCALE GENOMIC DNA]</scope>
</reference>